<feature type="chain" id="PRO_5042871965" evidence="1">
    <location>
        <begin position="23"/>
        <end position="108"/>
    </location>
</feature>
<gene>
    <name evidence="2" type="ORF">ATC70_002714</name>
</gene>
<dbReference type="GeneID" id="89946416"/>
<sequence length="108" mass="12214">MITIPLWNIYLTVLLCKQDEQAHPINDRRVPCHVECARYIYHRRIDTYKIKKLDEMILASCQISTNNNVVVTAANGITKVPLSKRKASSSQALMLGQPAKNSECLANM</sequence>
<evidence type="ECO:0000313" key="3">
    <source>
        <dbReference type="Proteomes" id="UP001304243"/>
    </source>
</evidence>
<reference evidence="2 3" key="1">
    <citation type="submission" date="2022-11" db="EMBL/GenBank/DDBJ databases">
        <title>Mucor velutinosus strain NIH1002 WGS.</title>
        <authorList>
            <person name="Subramanian P."/>
            <person name="Mullikin J.C."/>
            <person name="Segre J.A."/>
            <person name="Zelazny A.M."/>
        </authorList>
    </citation>
    <scope>NUCLEOTIDE SEQUENCE [LARGE SCALE GENOMIC DNA]</scope>
    <source>
        <strain evidence="2 3">NIH1002</strain>
    </source>
</reference>
<keyword evidence="1" id="KW-0732">Signal</keyword>
<proteinExistence type="predicted"/>
<dbReference type="Proteomes" id="UP001304243">
    <property type="component" value="Unassembled WGS sequence"/>
</dbReference>
<organism evidence="2 3">
    <name type="scientific">Mucor velutinosus</name>
    <dbReference type="NCBI Taxonomy" id="708070"/>
    <lineage>
        <taxon>Eukaryota</taxon>
        <taxon>Fungi</taxon>
        <taxon>Fungi incertae sedis</taxon>
        <taxon>Mucoromycota</taxon>
        <taxon>Mucoromycotina</taxon>
        <taxon>Mucoromycetes</taxon>
        <taxon>Mucorales</taxon>
        <taxon>Mucorineae</taxon>
        <taxon>Mucoraceae</taxon>
        <taxon>Mucor</taxon>
    </lineage>
</organism>
<accession>A0AAN7HMI1</accession>
<dbReference type="EMBL" id="JASEJX010000015">
    <property type="protein sequence ID" value="KAK4515104.1"/>
    <property type="molecule type" value="Genomic_DNA"/>
</dbReference>
<evidence type="ECO:0000256" key="1">
    <source>
        <dbReference type="SAM" id="SignalP"/>
    </source>
</evidence>
<comment type="caution">
    <text evidence="2">The sequence shown here is derived from an EMBL/GenBank/DDBJ whole genome shotgun (WGS) entry which is preliminary data.</text>
</comment>
<keyword evidence="3" id="KW-1185">Reference proteome</keyword>
<evidence type="ECO:0000313" key="2">
    <source>
        <dbReference type="EMBL" id="KAK4515104.1"/>
    </source>
</evidence>
<dbReference type="AlphaFoldDB" id="A0AAN7HMI1"/>
<feature type="signal peptide" evidence="1">
    <location>
        <begin position="1"/>
        <end position="22"/>
    </location>
</feature>
<name>A0AAN7HMI1_9FUNG</name>
<dbReference type="RefSeq" id="XP_064681770.1">
    <property type="nucleotide sequence ID" value="XM_064822084.1"/>
</dbReference>
<protein>
    <submittedName>
        <fullName evidence="2">Uncharacterized protein</fullName>
    </submittedName>
</protein>